<dbReference type="OrthoDB" id="9814648at2"/>
<dbReference type="PROSITE" id="PS51186">
    <property type="entry name" value="GNAT"/>
    <property type="match status" value="1"/>
</dbReference>
<dbReference type="PANTHER" id="PTHR43415:SF3">
    <property type="entry name" value="GNAT-FAMILY ACETYLTRANSFERASE"/>
    <property type="match status" value="1"/>
</dbReference>
<keyword evidence="2" id="KW-0808">Transferase</keyword>
<keyword evidence="3" id="KW-1185">Reference proteome</keyword>
<dbReference type="Gene3D" id="3.40.630.30">
    <property type="match status" value="1"/>
</dbReference>
<dbReference type="SUPFAM" id="SSF55729">
    <property type="entry name" value="Acyl-CoA N-acyltransferases (Nat)"/>
    <property type="match status" value="1"/>
</dbReference>
<name>A0A7K1UH92_9MICC</name>
<comment type="caution">
    <text evidence="2">The sequence shown here is derived from an EMBL/GenBank/DDBJ whole genome shotgun (WGS) entry which is preliminary data.</text>
</comment>
<dbReference type="CDD" id="cd04301">
    <property type="entry name" value="NAT_SF"/>
    <property type="match status" value="1"/>
</dbReference>
<evidence type="ECO:0000259" key="1">
    <source>
        <dbReference type="PROSITE" id="PS51186"/>
    </source>
</evidence>
<protein>
    <submittedName>
        <fullName evidence="2">GNAT family N-acetyltransferase</fullName>
    </submittedName>
</protein>
<organism evidence="2 3">
    <name type="scientific">Nesterenkonia alkaliphila</name>
    <dbReference type="NCBI Taxonomy" id="1463631"/>
    <lineage>
        <taxon>Bacteria</taxon>
        <taxon>Bacillati</taxon>
        <taxon>Actinomycetota</taxon>
        <taxon>Actinomycetes</taxon>
        <taxon>Micrococcales</taxon>
        <taxon>Micrococcaceae</taxon>
        <taxon>Nesterenkonia</taxon>
    </lineage>
</organism>
<dbReference type="InterPro" id="IPR000182">
    <property type="entry name" value="GNAT_dom"/>
</dbReference>
<gene>
    <name evidence="2" type="ORF">GNZ21_05305</name>
</gene>
<evidence type="ECO:0000313" key="2">
    <source>
        <dbReference type="EMBL" id="MVT25782.1"/>
    </source>
</evidence>
<proteinExistence type="predicted"/>
<dbReference type="EMBL" id="WRPM01000032">
    <property type="protein sequence ID" value="MVT25782.1"/>
    <property type="molecule type" value="Genomic_DNA"/>
</dbReference>
<dbReference type="InterPro" id="IPR016181">
    <property type="entry name" value="Acyl_CoA_acyltransferase"/>
</dbReference>
<dbReference type="PANTHER" id="PTHR43415">
    <property type="entry name" value="SPERMIDINE N(1)-ACETYLTRANSFERASE"/>
    <property type="match status" value="1"/>
</dbReference>
<dbReference type="GO" id="GO:0016747">
    <property type="term" value="F:acyltransferase activity, transferring groups other than amino-acyl groups"/>
    <property type="evidence" value="ECO:0007669"/>
    <property type="project" value="InterPro"/>
</dbReference>
<accession>A0A7K1UH92</accession>
<feature type="domain" description="N-acetyltransferase" evidence="1">
    <location>
        <begin position="20"/>
        <end position="183"/>
    </location>
</feature>
<dbReference type="AlphaFoldDB" id="A0A7K1UH92"/>
<dbReference type="Pfam" id="PF13302">
    <property type="entry name" value="Acetyltransf_3"/>
    <property type="match status" value="1"/>
</dbReference>
<evidence type="ECO:0000313" key="3">
    <source>
        <dbReference type="Proteomes" id="UP000460157"/>
    </source>
</evidence>
<dbReference type="Proteomes" id="UP000460157">
    <property type="component" value="Unassembled WGS sequence"/>
</dbReference>
<sequence length="193" mass="22157">MSDYQRLRDWAAGLFQGERVTLRPIEEHDIEIICDWWDNPDITLFNDSHIVRRPRVVNAEMVRSWAANKDAGGFSYAAEVEGQLVGQVSVHSIKAPALIGKLGIVVGPEFQDQGYGTEILELALRIAFTEYACRKVELLVFSYSDRGIHTYEKVGFQVEGRRRGNVMRAGRWYDDVTMGIMAEEYFARHRRPF</sequence>
<dbReference type="RefSeq" id="WP_157322046.1">
    <property type="nucleotide sequence ID" value="NZ_BMFX01000019.1"/>
</dbReference>
<reference evidence="2 3" key="1">
    <citation type="submission" date="2019-12" db="EMBL/GenBank/DDBJ databases">
        <title>Nesterenkonia muleiensis sp. nov., a novel actinobacterium isolated from sap of Populus euphratica.</title>
        <authorList>
            <person name="Wang R."/>
        </authorList>
    </citation>
    <scope>NUCLEOTIDE SEQUENCE [LARGE SCALE GENOMIC DNA]</scope>
    <source>
        <strain evidence="2 3">F10</strain>
    </source>
</reference>